<dbReference type="EMBL" id="CP101990">
    <property type="protein sequence ID" value="UUI68031.1"/>
    <property type="molecule type" value="Genomic_DNA"/>
</dbReference>
<accession>A0ABY5KG84</accession>
<dbReference type="RefSeq" id="WP_232419469.1">
    <property type="nucleotide sequence ID" value="NZ_CP101990.1"/>
</dbReference>
<organism evidence="5 6">
    <name type="scientific">Aeromicrobium duanguangcaii</name>
    <dbReference type="NCBI Taxonomy" id="2968086"/>
    <lineage>
        <taxon>Bacteria</taxon>
        <taxon>Bacillati</taxon>
        <taxon>Actinomycetota</taxon>
        <taxon>Actinomycetes</taxon>
        <taxon>Propionibacteriales</taxon>
        <taxon>Nocardioidaceae</taxon>
        <taxon>Aeromicrobium</taxon>
    </lineage>
</organism>
<evidence type="ECO:0000259" key="4">
    <source>
        <dbReference type="Pfam" id="PF04213"/>
    </source>
</evidence>
<protein>
    <submittedName>
        <fullName evidence="5">HtaA domain-containing protein</fullName>
    </submittedName>
</protein>
<keyword evidence="2" id="KW-1133">Transmembrane helix</keyword>
<feature type="region of interest" description="Disordered" evidence="1">
    <location>
        <begin position="408"/>
        <end position="453"/>
    </location>
</feature>
<sequence length="973" mass="99560">MRSLFAVVLAAALCFVAVPTMRADAAAEPSTPVTGGTISWGVKESFRSYLGSPFAGGEVTPSGPATDDGTQTTFPQASGAWGSGASFEAKGAVRFTAHAGVLDFTLASPRLEVDGNKAKLFFDVTVKNDAAKSVHFADVDLAGHQEVQGTTVRISGAPTTLTAGGAGVLGAQYEEGQAVDGFDASLQLAAAPTPEPTPGTTPEPTPEPTTEPTPEPTTEPTPEPTPGPQEPVSDRVTGGTISWGIKSSYRGYVGMLADGSITTTAPATLDGGRFVFRQPSGTWAKNTVDAGAKGVVRFRGHYEGDHYAMNLTLSSPRIVFTTGGGGKVVMDAINSEGETLKGVTVATLDLKGRVTTAKGKVTITDAPATLSVAGNKLFAYRGSPFYKPGDALDPVSATFDVENAVGLDFGSTPTKPSRPGGADQPAKPDSSKPAKPAKPGVDRERAAAKRGGKVGELSWGVKASWNTYVIGPIAKGTVSVSGGATAAGGAYRFGQASTTATPPNATGTTSYGGAVSFYGHDGTLDRTVSQPSVRVTSPISAVLSANVSGMGRLDIATLNLSHARKSTETGWVRYAGAPATLTAAGTAVFAYKGRGFYPQGTVLDPVTFSVGTVAAAPPAGGTTRVASANAKDEWTAPPAPPAAAGLVVEQDEIQAGDEVTASGTGFLPNETGIRVVLYSTPVVLADNVTADATGRATWTGTIPATVEPGKHTLTFQGSVDRGVVIDVAAADEIVGCKLTEGRLDWGFKESFRAYVSGAIANGDWTTRDGASYETPEFTWSKGAGVLDEKTRAGELGFGGAIEFTGHDGALDTVIENPVVRFTDEKAAVLTVDYTGGTMDAAVAGKNDSRTLTGVPFADLDLAAGDRTQQGDRVTISDIPATLTSAGSAAFSNYEAGTGLDPMTLSFTVSKDCGTAAATAADEEQAVVLDPEEFDTTSGTALPQWVPWVGGGLLGALAAIGATVLIMRRREVKA</sequence>
<keyword evidence="3" id="KW-0732">Signal</keyword>
<feature type="chain" id="PRO_5047469396" evidence="3">
    <location>
        <begin position="26"/>
        <end position="973"/>
    </location>
</feature>
<proteinExistence type="predicted"/>
<feature type="domain" description="Htaa" evidence="4">
    <location>
        <begin position="741"/>
        <end position="905"/>
    </location>
</feature>
<evidence type="ECO:0000313" key="5">
    <source>
        <dbReference type="EMBL" id="UUI68031.1"/>
    </source>
</evidence>
<keyword evidence="2" id="KW-0812">Transmembrane</keyword>
<feature type="transmembrane region" description="Helical" evidence="2">
    <location>
        <begin position="944"/>
        <end position="966"/>
    </location>
</feature>
<keyword evidence="2" id="KW-0472">Membrane</keyword>
<gene>
    <name evidence="5" type="ORF">NP095_12580</name>
</gene>
<evidence type="ECO:0000256" key="1">
    <source>
        <dbReference type="SAM" id="MobiDB-lite"/>
    </source>
</evidence>
<evidence type="ECO:0000313" key="6">
    <source>
        <dbReference type="Proteomes" id="UP001315860"/>
    </source>
</evidence>
<keyword evidence="6" id="KW-1185">Reference proteome</keyword>
<evidence type="ECO:0000256" key="2">
    <source>
        <dbReference type="SAM" id="Phobius"/>
    </source>
</evidence>
<dbReference type="Pfam" id="PF04213">
    <property type="entry name" value="HtaA"/>
    <property type="match status" value="4"/>
</dbReference>
<name>A0ABY5KG84_9ACTN</name>
<dbReference type="Proteomes" id="UP001315860">
    <property type="component" value="Chromosome"/>
</dbReference>
<feature type="domain" description="Htaa" evidence="4">
    <location>
        <begin position="455"/>
        <end position="609"/>
    </location>
</feature>
<dbReference type="InterPro" id="IPR007331">
    <property type="entry name" value="Htaa"/>
</dbReference>
<feature type="signal peptide" evidence="3">
    <location>
        <begin position="1"/>
        <end position="25"/>
    </location>
</feature>
<feature type="domain" description="Htaa" evidence="4">
    <location>
        <begin position="36"/>
        <end position="184"/>
    </location>
</feature>
<feature type="region of interest" description="Disordered" evidence="1">
    <location>
        <begin position="189"/>
        <end position="239"/>
    </location>
</feature>
<feature type="compositionally biased region" description="Pro residues" evidence="1">
    <location>
        <begin position="193"/>
        <end position="229"/>
    </location>
</feature>
<feature type="domain" description="Htaa" evidence="4">
    <location>
        <begin position="239"/>
        <end position="397"/>
    </location>
</feature>
<evidence type="ECO:0000256" key="3">
    <source>
        <dbReference type="SAM" id="SignalP"/>
    </source>
</evidence>
<reference evidence="5 6" key="1">
    <citation type="submission" date="2022-07" db="EMBL/GenBank/DDBJ databases">
        <title>Novel species in genus Aeromicrobium.</title>
        <authorList>
            <person name="Ye L."/>
        </authorList>
    </citation>
    <scope>NUCLEOTIDE SEQUENCE [LARGE SCALE GENOMIC DNA]</scope>
    <source>
        <strain evidence="6">zg-Y50</strain>
    </source>
</reference>
<feature type="compositionally biased region" description="Low complexity" evidence="1">
    <location>
        <begin position="425"/>
        <end position="439"/>
    </location>
</feature>